<organism evidence="1 2">
    <name type="scientific">Mycena rosella</name>
    <name type="common">Pink bonnet</name>
    <name type="synonym">Agaricus rosellus</name>
    <dbReference type="NCBI Taxonomy" id="1033263"/>
    <lineage>
        <taxon>Eukaryota</taxon>
        <taxon>Fungi</taxon>
        <taxon>Dikarya</taxon>
        <taxon>Basidiomycota</taxon>
        <taxon>Agaricomycotina</taxon>
        <taxon>Agaricomycetes</taxon>
        <taxon>Agaricomycetidae</taxon>
        <taxon>Agaricales</taxon>
        <taxon>Marasmiineae</taxon>
        <taxon>Mycenaceae</taxon>
        <taxon>Mycena</taxon>
    </lineage>
</organism>
<sequence>MRSRGVWMKLEMKMQDVGYEDKMRRMRRHWIQCYWIPRAKPESSAPLRLSKRSSPPNSPNRSLQLLILPPELLTLIALHLATAPPNLGPLAALLPLLCTCRTLHARPGFGGNPVLWGRIGQAKFVRTSLASYPASDESFGKSGARSSTPHMRCVRIA</sequence>
<comment type="caution">
    <text evidence="1">The sequence shown here is derived from an EMBL/GenBank/DDBJ whole genome shotgun (WGS) entry which is preliminary data.</text>
</comment>
<reference evidence="1" key="1">
    <citation type="submission" date="2023-03" db="EMBL/GenBank/DDBJ databases">
        <title>Massive genome expansion in bonnet fungi (Mycena s.s.) driven by repeated elements and novel gene families across ecological guilds.</title>
        <authorList>
            <consortium name="Lawrence Berkeley National Laboratory"/>
            <person name="Harder C.B."/>
            <person name="Miyauchi S."/>
            <person name="Viragh M."/>
            <person name="Kuo A."/>
            <person name="Thoen E."/>
            <person name="Andreopoulos B."/>
            <person name="Lu D."/>
            <person name="Skrede I."/>
            <person name="Drula E."/>
            <person name="Henrissat B."/>
            <person name="Morin E."/>
            <person name="Kohler A."/>
            <person name="Barry K."/>
            <person name="LaButti K."/>
            <person name="Morin E."/>
            <person name="Salamov A."/>
            <person name="Lipzen A."/>
            <person name="Mereny Z."/>
            <person name="Hegedus B."/>
            <person name="Baldrian P."/>
            <person name="Stursova M."/>
            <person name="Weitz H."/>
            <person name="Taylor A."/>
            <person name="Grigoriev I.V."/>
            <person name="Nagy L.G."/>
            <person name="Martin F."/>
            <person name="Kauserud H."/>
        </authorList>
    </citation>
    <scope>NUCLEOTIDE SEQUENCE</scope>
    <source>
        <strain evidence="1">CBHHK067</strain>
    </source>
</reference>
<proteinExistence type="predicted"/>
<evidence type="ECO:0000313" key="2">
    <source>
        <dbReference type="Proteomes" id="UP001221757"/>
    </source>
</evidence>
<dbReference type="EMBL" id="JARKIE010000230">
    <property type="protein sequence ID" value="KAJ7663624.1"/>
    <property type="molecule type" value="Genomic_DNA"/>
</dbReference>
<evidence type="ECO:0000313" key="1">
    <source>
        <dbReference type="EMBL" id="KAJ7663624.1"/>
    </source>
</evidence>
<accession>A0AAD7G7B0</accession>
<keyword evidence="2" id="KW-1185">Reference proteome</keyword>
<dbReference type="Proteomes" id="UP001221757">
    <property type="component" value="Unassembled WGS sequence"/>
</dbReference>
<protein>
    <submittedName>
        <fullName evidence="1">Uncharacterized protein</fullName>
    </submittedName>
</protein>
<dbReference type="AlphaFoldDB" id="A0AAD7G7B0"/>
<gene>
    <name evidence="1" type="ORF">B0H17DRAFT_1211560</name>
</gene>
<name>A0AAD7G7B0_MYCRO</name>